<proteinExistence type="predicted"/>
<evidence type="ECO:0000256" key="2">
    <source>
        <dbReference type="PIRSR" id="PIRSR036696-2"/>
    </source>
</evidence>
<name>A0A7C8ZL80_OPUST</name>
<organism evidence="5">
    <name type="scientific">Opuntia streptacantha</name>
    <name type="common">Prickly pear cactus</name>
    <name type="synonym">Opuntia cardona</name>
    <dbReference type="NCBI Taxonomy" id="393608"/>
    <lineage>
        <taxon>Eukaryota</taxon>
        <taxon>Viridiplantae</taxon>
        <taxon>Streptophyta</taxon>
        <taxon>Embryophyta</taxon>
        <taxon>Tracheophyta</taxon>
        <taxon>Spermatophyta</taxon>
        <taxon>Magnoliopsida</taxon>
        <taxon>eudicotyledons</taxon>
        <taxon>Gunneridae</taxon>
        <taxon>Pentapetalae</taxon>
        <taxon>Caryophyllales</taxon>
        <taxon>Cactineae</taxon>
        <taxon>Cactaceae</taxon>
        <taxon>Opuntioideae</taxon>
        <taxon>Opuntia</taxon>
    </lineage>
</organism>
<reference evidence="5" key="1">
    <citation type="journal article" date="2013" name="J. Plant Res.">
        <title>Effect of fungi and light on seed germination of three Opuntia species from semiarid lands of central Mexico.</title>
        <authorList>
            <person name="Delgado-Sanchez P."/>
            <person name="Jimenez-Bremont J.F."/>
            <person name="Guerrero-Gonzalez Mde L."/>
            <person name="Flores J."/>
        </authorList>
    </citation>
    <scope>NUCLEOTIDE SEQUENCE</scope>
    <source>
        <tissue evidence="5">Cladode</tissue>
    </source>
</reference>
<dbReference type="InterPro" id="IPR002933">
    <property type="entry name" value="Peptidase_M20"/>
</dbReference>
<feature type="chain" id="PRO_5028414658" evidence="3">
    <location>
        <begin position="24"/>
        <end position="442"/>
    </location>
</feature>
<feature type="signal peptide" evidence="3">
    <location>
        <begin position="1"/>
        <end position="23"/>
    </location>
</feature>
<dbReference type="InterPro" id="IPR010159">
    <property type="entry name" value="N-acyl_aa_amidohydrolase"/>
</dbReference>
<dbReference type="PIRSF" id="PIRSF036696">
    <property type="entry name" value="ACY-1"/>
    <property type="match status" value="1"/>
</dbReference>
<keyword evidence="5" id="KW-0378">Hydrolase</keyword>
<protein>
    <submittedName>
        <fullName evidence="5">N-acyl-aliphatic-L-amino acid amidohydrolase</fullName>
        <ecNumber evidence="5">3.5.1.14</ecNumber>
    </submittedName>
</protein>
<dbReference type="GO" id="GO:0046872">
    <property type="term" value="F:metal ion binding"/>
    <property type="evidence" value="ECO:0007669"/>
    <property type="project" value="UniProtKB-KW"/>
</dbReference>
<feature type="domain" description="Peptidase M20 dimerisation" evidence="4">
    <location>
        <begin position="219"/>
        <end position="325"/>
    </location>
</feature>
<dbReference type="FunFam" id="1.10.150.900:FF:000001">
    <property type="entry name" value="Aminoacylase-1, putative"/>
    <property type="match status" value="1"/>
</dbReference>
<dbReference type="GO" id="GO:0005737">
    <property type="term" value="C:cytoplasm"/>
    <property type="evidence" value="ECO:0007669"/>
    <property type="project" value="InterPro"/>
</dbReference>
<dbReference type="InterPro" id="IPR011650">
    <property type="entry name" value="Peptidase_M20_dimer"/>
</dbReference>
<dbReference type="AlphaFoldDB" id="A0A7C8ZL80"/>
<dbReference type="FunFam" id="3.40.630.10:FF:000019">
    <property type="entry name" value="Aminoacylase 1"/>
    <property type="match status" value="1"/>
</dbReference>
<evidence type="ECO:0000259" key="4">
    <source>
        <dbReference type="Pfam" id="PF07687"/>
    </source>
</evidence>
<keyword evidence="2" id="KW-0479">Metal-binding</keyword>
<feature type="binding site" evidence="2">
    <location>
        <position position="103"/>
    </location>
    <ligand>
        <name>Zn(2+)</name>
        <dbReference type="ChEBI" id="CHEBI:29105"/>
        <label>1</label>
    </ligand>
</feature>
<dbReference type="Gene3D" id="1.10.150.900">
    <property type="match status" value="1"/>
</dbReference>
<dbReference type="EMBL" id="GISG01144738">
    <property type="protein sequence ID" value="MBA4646079.1"/>
    <property type="molecule type" value="Transcribed_RNA"/>
</dbReference>
<feature type="binding site" evidence="2">
    <location>
        <position position="199"/>
    </location>
    <ligand>
        <name>Zn(2+)</name>
        <dbReference type="ChEBI" id="CHEBI:29105"/>
        <label>1</label>
    </ligand>
</feature>
<dbReference type="InterPro" id="IPR052083">
    <property type="entry name" value="Aminoacylase-1_M20A"/>
</dbReference>
<dbReference type="SUPFAM" id="SSF53187">
    <property type="entry name" value="Zn-dependent exopeptidases"/>
    <property type="match status" value="1"/>
</dbReference>
<dbReference type="SUPFAM" id="SSF55031">
    <property type="entry name" value="Bacterial exopeptidase dimerisation domain"/>
    <property type="match status" value="1"/>
</dbReference>
<feature type="binding site" evidence="2">
    <location>
        <position position="136"/>
    </location>
    <ligand>
        <name>Zn(2+)</name>
        <dbReference type="ChEBI" id="CHEBI:29105"/>
        <label>2</label>
    </ligand>
</feature>
<feature type="binding site" evidence="2">
    <location>
        <position position="136"/>
    </location>
    <ligand>
        <name>Zn(2+)</name>
        <dbReference type="ChEBI" id="CHEBI:29105"/>
        <label>1</label>
    </ligand>
</feature>
<evidence type="ECO:0000256" key="3">
    <source>
        <dbReference type="SAM" id="SignalP"/>
    </source>
</evidence>
<reference evidence="5" key="2">
    <citation type="submission" date="2020-07" db="EMBL/GenBank/DDBJ databases">
        <authorList>
            <person name="Vera ALvarez R."/>
            <person name="Arias-Moreno D.M."/>
            <person name="Jimenez-Jacinto V."/>
            <person name="Jimenez-Bremont J.F."/>
            <person name="Swaminathan K."/>
            <person name="Moose S.P."/>
            <person name="Guerrero-Gonzalez M.L."/>
            <person name="Marino-Ramirez L."/>
            <person name="Landsman D."/>
            <person name="Rodriguez-Kessler M."/>
            <person name="Delgado-Sanchez P."/>
        </authorList>
    </citation>
    <scope>NUCLEOTIDE SEQUENCE</scope>
    <source>
        <tissue evidence="5">Cladode</tissue>
    </source>
</reference>
<dbReference type="FunFam" id="3.30.70.360:FF:000009">
    <property type="entry name" value="aminoacylase-1 isoform X1"/>
    <property type="match status" value="1"/>
</dbReference>
<dbReference type="Pfam" id="PF01546">
    <property type="entry name" value="Peptidase_M20"/>
    <property type="match status" value="1"/>
</dbReference>
<dbReference type="EC" id="3.5.1.14" evidence="5"/>
<dbReference type="PANTHER" id="PTHR45892">
    <property type="entry name" value="AMINOACYLASE-1"/>
    <property type="match status" value="1"/>
</dbReference>
<accession>A0A7C8ZL80</accession>
<dbReference type="Gene3D" id="3.40.630.10">
    <property type="entry name" value="Zn peptidases"/>
    <property type="match status" value="1"/>
</dbReference>
<dbReference type="CDD" id="cd05646">
    <property type="entry name" value="M20_AcylaseI_like"/>
    <property type="match status" value="1"/>
</dbReference>
<feature type="binding site" evidence="2">
    <location>
        <position position="172"/>
    </location>
    <ligand>
        <name>Zn(2+)</name>
        <dbReference type="ChEBI" id="CHEBI:29105"/>
        <label>2</label>
    </ligand>
</feature>
<sequence>MANGRYSLSSFILLLVLSPLIASQQPEAQEEEDTPITRFQTYLRFNTAHPNPNYSDPVSFLLDQARSIGLQARTLEYVLGKPVVLLTWPGSRPDLPSILFNSHLDSVPVEPDKWAHSPFAAVRTSDGRIFARGAQDDKCIGVQYLEAIRNLREVQKFKPIRTVHVSYVPDEEIGGLDGAAKFFPSKEFEELNVGFAMDEGQASPSDEFRVFYADRSPWHVIIRAAGVPGHGSRMYDNSAMENLMKSIEMMTQFRGVQFDVVKRGWAANSQVISVNPVYLKAGIPSADGFVMNMQPSEAEAGFDIRLPPTVDPELIRKRIAEEWAPESRNMTYQILEKGLNRDFSGRPLMTSTEDTNPWWSVFKQAITAAGGKLGKPEILASTTDARYIRQRGIPTLGFSPMRNTPILLHEHNEHLQDTIYLRGIKVYESVISSLSSYDGVDL</sequence>
<dbReference type="NCBIfam" id="TIGR01880">
    <property type="entry name" value="Ac-peptdase-euk"/>
    <property type="match status" value="1"/>
</dbReference>
<dbReference type="PANTHER" id="PTHR45892:SF3">
    <property type="entry name" value="PUTATIVE-RELATED"/>
    <property type="match status" value="1"/>
</dbReference>
<dbReference type="InterPro" id="IPR036264">
    <property type="entry name" value="Bact_exopeptidase_dim_dom"/>
</dbReference>
<evidence type="ECO:0000313" key="5">
    <source>
        <dbReference type="EMBL" id="MBA4646079.1"/>
    </source>
</evidence>
<keyword evidence="3" id="KW-0732">Signal</keyword>
<keyword evidence="2" id="KW-0862">Zinc</keyword>
<evidence type="ECO:0000256" key="1">
    <source>
        <dbReference type="PIRSR" id="PIRSR036696-1"/>
    </source>
</evidence>
<feature type="active site" description="Proton acceptor" evidence="1">
    <location>
        <position position="171"/>
    </location>
</feature>
<dbReference type="GO" id="GO:0006520">
    <property type="term" value="P:amino acid metabolic process"/>
    <property type="evidence" value="ECO:0007669"/>
    <property type="project" value="InterPro"/>
</dbReference>
<comment type="cofactor">
    <cofactor evidence="2">
        <name>Zn(2+)</name>
        <dbReference type="ChEBI" id="CHEBI:29105"/>
    </cofactor>
    <text evidence="2">Binds 2 Zn(2+) ions per subunit.</text>
</comment>
<dbReference type="GO" id="GO:0004046">
    <property type="term" value="F:aminoacylase activity"/>
    <property type="evidence" value="ECO:0007669"/>
    <property type="project" value="UniProtKB-EC"/>
</dbReference>
<dbReference type="Gene3D" id="3.30.70.360">
    <property type="match status" value="1"/>
</dbReference>
<feature type="active site" evidence="1">
    <location>
        <position position="105"/>
    </location>
</feature>
<dbReference type="Pfam" id="PF07687">
    <property type="entry name" value="M20_dimer"/>
    <property type="match status" value="1"/>
</dbReference>
<feature type="binding site" evidence="2">
    <location>
        <position position="409"/>
    </location>
    <ligand>
        <name>Zn(2+)</name>
        <dbReference type="ChEBI" id="CHEBI:29105"/>
        <label>2</label>
    </ligand>
</feature>